<dbReference type="AlphaFoldDB" id="F3ZQY1"/>
<dbReference type="HOGENOM" id="CLU_616296_0_0_10"/>
<proteinExistence type="predicted"/>
<dbReference type="Proteomes" id="UP000018439">
    <property type="component" value="Chromosome"/>
</dbReference>
<organism evidence="1 2">
    <name type="scientific">Bacteroides coprosuis DSM 18011</name>
    <dbReference type="NCBI Taxonomy" id="679937"/>
    <lineage>
        <taxon>Bacteria</taxon>
        <taxon>Pseudomonadati</taxon>
        <taxon>Bacteroidota</taxon>
        <taxon>Bacteroidia</taxon>
        <taxon>Bacteroidales</taxon>
        <taxon>Bacteroidaceae</taxon>
        <taxon>Bacteroides</taxon>
    </lineage>
</organism>
<accession>F3ZQY1</accession>
<sequence length="444" mass="51129">MKQERFIYGLVLLLALWACGEHKDAEQVYTPMHESSLSILVDIKGGGCSNSKTRTNSENVRPAIRSLSVEIYSTSGKIIANKQVKWIDSADEHLITFSNLLLGGGEKVCIMANPHEKHESLTHIPIEDIQPDKNSSVEESMYRIPYYGVGKTKMQAYGEFSANVELVPIALRVEIVGNIKYDEAFLHSLKVDVITPSNYTKEFGKSDKYTPCTENKGPLWIDLEGDDYEKMKKGEYMPVFHFFPGDEQRIHIHIEAEIYQIQEFDENDLPIQNEYPKFDNMKSYVYKPTLINKESIPKDIFEFLKTLELKEMYYDISQKEKPKVLLFKQGEQEFYITDVHDLFQYFKIATRLSEDKGDVGFFGLISFKNNENQLIDDGCYKANTIYHIDLSKIDWNGDGIINEEDKYNPYIHGYGQSGKLENVNLNYELILGLDDWESGDVELN</sequence>
<dbReference type="EMBL" id="CM001167">
    <property type="protein sequence ID" value="EGJ71854.1"/>
    <property type="molecule type" value="Genomic_DNA"/>
</dbReference>
<reference evidence="1 2" key="1">
    <citation type="journal article" date="2011" name="Stand. Genomic Sci.">
        <title>Non-contiguous finished genome sequence of Bacteroides coprosuis type strain (PC139).</title>
        <authorList>
            <person name="Land M."/>
            <person name="Held B."/>
            <person name="Gronow S."/>
            <person name="Abt B."/>
            <person name="Lucas S."/>
            <person name="Del Rio T.G."/>
            <person name="Nolan M."/>
            <person name="Tice H."/>
            <person name="Cheng J.F."/>
            <person name="Pitluck S."/>
            <person name="Liolios K."/>
            <person name="Pagani I."/>
            <person name="Ivanova N."/>
            <person name="Mavromatis K."/>
            <person name="Mikhailova N."/>
            <person name="Pati A."/>
            <person name="Tapia R."/>
            <person name="Han C."/>
            <person name="Goodwin L."/>
            <person name="Chen A."/>
            <person name="Palaniappan K."/>
            <person name="Hauser L."/>
            <person name="Brambilla E.M."/>
            <person name="Rohde M."/>
            <person name="Goker M."/>
            <person name="Detter J.C."/>
            <person name="Woyke T."/>
            <person name="Bristow J."/>
            <person name="Eisen J.A."/>
            <person name="Markowitz V."/>
            <person name="Hugenholtz P."/>
            <person name="Kyrpides N.C."/>
            <person name="Klenk H.P."/>
            <person name="Lapidus A."/>
        </authorList>
    </citation>
    <scope>NUCLEOTIDE SEQUENCE</scope>
    <source>
        <strain evidence="1 2">DSM 18011</strain>
    </source>
</reference>
<protein>
    <submittedName>
        <fullName evidence="1">Uncharacterized protein</fullName>
    </submittedName>
</protein>
<name>F3ZQY1_9BACE</name>
<keyword evidence="2" id="KW-1185">Reference proteome</keyword>
<dbReference type="OrthoDB" id="1054182at2"/>
<evidence type="ECO:0000313" key="1">
    <source>
        <dbReference type="EMBL" id="EGJ71854.1"/>
    </source>
</evidence>
<dbReference type="STRING" id="679937.Bcop_1662"/>
<gene>
    <name evidence="1" type="ORF">Bcop_1662</name>
</gene>
<evidence type="ECO:0000313" key="2">
    <source>
        <dbReference type="Proteomes" id="UP000018439"/>
    </source>
</evidence>